<dbReference type="RefSeq" id="WP_006297900.1">
    <property type="nucleotide sequence ID" value="NZ_AEGR01000056.1"/>
</dbReference>
<keyword evidence="2" id="KW-1185">Reference proteome</keyword>
<proteinExistence type="predicted"/>
<protein>
    <submittedName>
        <fullName evidence="1">Uncharacterized protein</fullName>
    </submittedName>
</protein>
<sequence length="249" mass="27060">MLFRAFSVDITLDCSDMDPHVLLTQLKAHIGRAPSFADFSATSAVHQEWLGRSYALVKRWNSLEASSLKVAADSLASLTFMREGNLGSIFGVLNRAISDLELQLPVTAAQAFGPGAVYDFFKALNSVVSSAQSSLFIIDPYLDDTVFDAYLSGVPKQVSVRLLVEGYAAKVTSAIQRFVAQFGIAVEARRSPSFHDRVIFVDSSECWVLGMSIRKAAEAKPTYLAPLSSDIAALKLGHYEQIWSGATAI</sequence>
<dbReference type="SUPFAM" id="SSF56024">
    <property type="entry name" value="Phospholipase D/nuclease"/>
    <property type="match status" value="1"/>
</dbReference>
<gene>
    <name evidence="1" type="ORF">HGR_09199</name>
</gene>
<dbReference type="EMBL" id="AEGR01000056">
    <property type="protein sequence ID" value="EGI76938.1"/>
    <property type="molecule type" value="Genomic_DNA"/>
</dbReference>
<comment type="caution">
    <text evidence="1">The sequence shown here is derived from an EMBL/GenBank/DDBJ whole genome shotgun (WGS) entry which is preliminary data.</text>
</comment>
<dbReference type="Proteomes" id="UP000016368">
    <property type="component" value="Unassembled WGS sequence"/>
</dbReference>
<dbReference type="STRING" id="887062.HGR_09199"/>
<organism evidence="1 2">
    <name type="scientific">Hylemonella gracilis ATCC 19624</name>
    <dbReference type="NCBI Taxonomy" id="887062"/>
    <lineage>
        <taxon>Bacteria</taxon>
        <taxon>Pseudomonadati</taxon>
        <taxon>Pseudomonadota</taxon>
        <taxon>Betaproteobacteria</taxon>
        <taxon>Burkholderiales</taxon>
        <taxon>Comamonadaceae</taxon>
        <taxon>Hylemonella</taxon>
    </lineage>
</organism>
<reference evidence="1 2" key="1">
    <citation type="journal article" date="2011" name="EMBO J.">
        <title>Structural diversity of bacterial flagellar motors.</title>
        <authorList>
            <person name="Chen S."/>
            <person name="Beeby M."/>
            <person name="Murphy G.E."/>
            <person name="Leadbetter J.R."/>
            <person name="Hendrixson D.R."/>
            <person name="Briegel A."/>
            <person name="Li Z."/>
            <person name="Shi J."/>
            <person name="Tocheva E.I."/>
            <person name="Muller A."/>
            <person name="Dobro M.J."/>
            <person name="Jensen G.J."/>
        </authorList>
    </citation>
    <scope>NUCLEOTIDE SEQUENCE [LARGE SCALE GENOMIC DNA]</scope>
    <source>
        <strain evidence="1 2">ATCC 19624</strain>
    </source>
</reference>
<dbReference type="eggNOG" id="ENOG5032Y0P">
    <property type="taxonomic scope" value="Bacteria"/>
</dbReference>
<dbReference type="AlphaFoldDB" id="F3KTQ9"/>
<evidence type="ECO:0000313" key="1">
    <source>
        <dbReference type="EMBL" id="EGI76938.1"/>
    </source>
</evidence>
<evidence type="ECO:0000313" key="2">
    <source>
        <dbReference type="Proteomes" id="UP000016368"/>
    </source>
</evidence>
<accession>F3KTQ9</accession>
<name>F3KTQ9_9BURK</name>